<evidence type="ECO:0000313" key="3">
    <source>
        <dbReference type="EMBL" id="MBJ7596947.1"/>
    </source>
</evidence>
<gene>
    <name evidence="3" type="ORF">JF922_02510</name>
</gene>
<proteinExistence type="predicted"/>
<dbReference type="InterPro" id="IPR025669">
    <property type="entry name" value="AAA_dom"/>
</dbReference>
<keyword evidence="4" id="KW-1185">Reference proteome</keyword>
<dbReference type="InterPro" id="IPR000595">
    <property type="entry name" value="cNMP-bd_dom"/>
</dbReference>
<feature type="domain" description="Cyclic nucleotide-binding" evidence="2">
    <location>
        <begin position="31"/>
        <end position="151"/>
    </location>
</feature>
<dbReference type="InterPro" id="IPR027417">
    <property type="entry name" value="P-loop_NTPase"/>
</dbReference>
<reference evidence="3" key="1">
    <citation type="submission" date="2020-10" db="EMBL/GenBank/DDBJ databases">
        <title>Ca. Dormibacterota MAGs.</title>
        <authorList>
            <person name="Montgomery K."/>
        </authorList>
    </citation>
    <scope>NUCLEOTIDE SEQUENCE [LARGE SCALE GENOMIC DNA]</scope>
    <source>
        <strain evidence="3">SC8812_S17_10</strain>
    </source>
</reference>
<dbReference type="Proteomes" id="UP000612893">
    <property type="component" value="Unassembled WGS sequence"/>
</dbReference>
<name>A0A934NC32_9BACT</name>
<dbReference type="InterPro" id="IPR014710">
    <property type="entry name" value="RmlC-like_jellyroll"/>
</dbReference>
<dbReference type="CDD" id="cd00038">
    <property type="entry name" value="CAP_ED"/>
    <property type="match status" value="1"/>
</dbReference>
<dbReference type="Gene3D" id="2.60.120.10">
    <property type="entry name" value="Jelly Rolls"/>
    <property type="match status" value="1"/>
</dbReference>
<comment type="caution">
    <text evidence="3">The sequence shown here is derived from an EMBL/GenBank/DDBJ whole genome shotgun (WGS) entry which is preliminary data.</text>
</comment>
<accession>A0A934NC32</accession>
<evidence type="ECO:0000259" key="2">
    <source>
        <dbReference type="PROSITE" id="PS50042"/>
    </source>
</evidence>
<dbReference type="Pfam" id="PF00027">
    <property type="entry name" value="cNMP_binding"/>
    <property type="match status" value="1"/>
</dbReference>
<dbReference type="SMART" id="SM00100">
    <property type="entry name" value="cNMP"/>
    <property type="match status" value="1"/>
</dbReference>
<dbReference type="PANTHER" id="PTHR43384">
    <property type="entry name" value="SEPTUM SITE-DETERMINING PROTEIN MIND HOMOLOG, CHLOROPLASTIC-RELATED"/>
    <property type="match status" value="1"/>
</dbReference>
<protein>
    <submittedName>
        <fullName evidence="3">Cyclic nucleotide-binding domain-containing protein</fullName>
    </submittedName>
</protein>
<dbReference type="PROSITE" id="PS50042">
    <property type="entry name" value="CNMP_BINDING_3"/>
    <property type="match status" value="1"/>
</dbReference>
<dbReference type="InterPro" id="IPR018490">
    <property type="entry name" value="cNMP-bd_dom_sf"/>
</dbReference>
<dbReference type="Pfam" id="PF13614">
    <property type="entry name" value="AAA_31"/>
    <property type="match status" value="1"/>
</dbReference>
<sequence length="429" mass="44735">MTAAGRDRAAALPLTLAGVKGQFAALEHAPTLFMLPAPALRALARRSRTEQLAAGSTLFQQGEVGESMYVVASGLCEISVASASGSHVTVGVAGPGEGLGEEAALLGEPHAATVRAAADSELIAIDREALAAVLLPDSEEVQVLLQLARQRRTSSALLAGWSAGMGSGDQARTLAVYAPKGGSGRTTITLNLAAQLARAHPGDVVVVDLSLPFNDVALLADLVPTNALAVLAEGSTANFEESLLSAAMPHQAGFLVLPGVLRAEQAELVSAELVERAVGVLRRSFRFVLFDLAPQLSSATLTVLEGVDSVLLLANADLSSLKDFKEGRRVLEDVLKIPRQRIVVALNHRTSQGVIDRARAESTLGQPLICEFEFEGPKLDQAAVRGEMLSLTEPRGSMARGTGLVASMLDPEGAPPAQPAPGRKILGRR</sequence>
<dbReference type="Gene3D" id="3.40.50.300">
    <property type="entry name" value="P-loop containing nucleotide triphosphate hydrolases"/>
    <property type="match status" value="1"/>
</dbReference>
<dbReference type="PANTHER" id="PTHR43384:SF13">
    <property type="entry name" value="SLR0110 PROTEIN"/>
    <property type="match status" value="1"/>
</dbReference>
<organism evidence="3 4">
    <name type="scientific">Candidatus Nephthysia bennettiae</name>
    <dbReference type="NCBI Taxonomy" id="3127016"/>
    <lineage>
        <taxon>Bacteria</taxon>
        <taxon>Bacillati</taxon>
        <taxon>Candidatus Dormiibacterota</taxon>
        <taxon>Candidatus Dormibacteria</taxon>
        <taxon>Candidatus Dormibacterales</taxon>
        <taxon>Candidatus Dormibacteraceae</taxon>
        <taxon>Candidatus Nephthysia</taxon>
    </lineage>
</organism>
<dbReference type="SUPFAM" id="SSF52540">
    <property type="entry name" value="P-loop containing nucleoside triphosphate hydrolases"/>
    <property type="match status" value="1"/>
</dbReference>
<dbReference type="EMBL" id="JAEKNR010000030">
    <property type="protein sequence ID" value="MBJ7596947.1"/>
    <property type="molecule type" value="Genomic_DNA"/>
</dbReference>
<evidence type="ECO:0000256" key="1">
    <source>
        <dbReference type="SAM" id="MobiDB-lite"/>
    </source>
</evidence>
<dbReference type="SUPFAM" id="SSF51206">
    <property type="entry name" value="cAMP-binding domain-like"/>
    <property type="match status" value="1"/>
</dbReference>
<dbReference type="InterPro" id="IPR050625">
    <property type="entry name" value="ParA/MinD_ATPase"/>
</dbReference>
<evidence type="ECO:0000313" key="4">
    <source>
        <dbReference type="Proteomes" id="UP000612893"/>
    </source>
</evidence>
<dbReference type="AlphaFoldDB" id="A0A934NC32"/>
<feature type="region of interest" description="Disordered" evidence="1">
    <location>
        <begin position="408"/>
        <end position="429"/>
    </location>
</feature>